<dbReference type="GO" id="GO:0016616">
    <property type="term" value="F:oxidoreductase activity, acting on the CH-OH group of donors, NAD or NADP as acceptor"/>
    <property type="evidence" value="ECO:0007669"/>
    <property type="project" value="UniProtKB-ARBA"/>
</dbReference>
<dbReference type="InterPro" id="IPR018170">
    <property type="entry name" value="Aldo/ket_reductase_CS"/>
</dbReference>
<dbReference type="Pfam" id="PF00248">
    <property type="entry name" value="Aldo_ket_red"/>
    <property type="match status" value="1"/>
</dbReference>
<sequence>MSNSIPLRGFGTFQADSSVYPPGTAKKGVLTALKAGYRHIDTAYAYSSGEIEREVGEAIRESGIPREDLFVVTKLHNTFHAPEDVQVGIDFSLRNLGLDYVDLYLMHNPYAYAKGPDFSTLRRPDGSGKPVIDLELSRKYPETWKAMAALIPAGKTPLGVSNFNILKTKRLIEETGIVPTANQVEMNPYFPQFELLDFCKANGIQVIAHCPLGGALSPSVTNREGPGPLEDPVIKSIAIAHGKTAAQIILAWLTGWGICVVPKSADPMRIESNFDMLFPLSKEEGAQIANLVGPRGELGMRNLDNRHHIGFDIFDEHVDQPA</sequence>
<evidence type="ECO:0000256" key="5">
    <source>
        <dbReference type="PIRSR" id="PIRSR000097-2"/>
    </source>
</evidence>
<evidence type="ECO:0000256" key="2">
    <source>
        <dbReference type="ARBA" id="ARBA00022857"/>
    </source>
</evidence>
<dbReference type="SUPFAM" id="SSF51430">
    <property type="entry name" value="NAD(P)-linked oxidoreductase"/>
    <property type="match status" value="1"/>
</dbReference>
<dbReference type="Proteomes" id="UP000800200">
    <property type="component" value="Unassembled WGS sequence"/>
</dbReference>
<organism evidence="8 9">
    <name type="scientific">Zopfia rhizophila CBS 207.26</name>
    <dbReference type="NCBI Taxonomy" id="1314779"/>
    <lineage>
        <taxon>Eukaryota</taxon>
        <taxon>Fungi</taxon>
        <taxon>Dikarya</taxon>
        <taxon>Ascomycota</taxon>
        <taxon>Pezizomycotina</taxon>
        <taxon>Dothideomycetes</taxon>
        <taxon>Dothideomycetes incertae sedis</taxon>
        <taxon>Zopfiaceae</taxon>
        <taxon>Zopfia</taxon>
    </lineage>
</organism>
<dbReference type="PRINTS" id="PR00069">
    <property type="entry name" value="ALDKETRDTASE"/>
</dbReference>
<evidence type="ECO:0000313" key="9">
    <source>
        <dbReference type="Proteomes" id="UP000800200"/>
    </source>
</evidence>
<dbReference type="OrthoDB" id="416253at2759"/>
<keyword evidence="9" id="KW-1185">Reference proteome</keyword>
<dbReference type="CDD" id="cd19071">
    <property type="entry name" value="AKR_AKR1-5-like"/>
    <property type="match status" value="1"/>
</dbReference>
<comment type="similarity">
    <text evidence="1">Belongs to the aldo/keto reductase family.</text>
</comment>
<dbReference type="InterPro" id="IPR036812">
    <property type="entry name" value="NAD(P)_OxRdtase_dom_sf"/>
</dbReference>
<feature type="binding site" evidence="5">
    <location>
        <position position="107"/>
    </location>
    <ligand>
        <name>substrate</name>
    </ligand>
</feature>
<dbReference type="PANTHER" id="PTHR43827:SF3">
    <property type="entry name" value="NADP-DEPENDENT OXIDOREDUCTASE DOMAIN-CONTAINING PROTEIN"/>
    <property type="match status" value="1"/>
</dbReference>
<accession>A0A6A6D864</accession>
<dbReference type="PROSITE" id="PS00063">
    <property type="entry name" value="ALDOKETO_REDUCTASE_3"/>
    <property type="match status" value="1"/>
</dbReference>
<dbReference type="AlphaFoldDB" id="A0A6A6D864"/>
<evidence type="ECO:0000256" key="6">
    <source>
        <dbReference type="PIRSR" id="PIRSR000097-3"/>
    </source>
</evidence>
<dbReference type="EMBL" id="ML994738">
    <property type="protein sequence ID" value="KAF2175255.1"/>
    <property type="molecule type" value="Genomic_DNA"/>
</dbReference>
<feature type="site" description="Lowers pKa of active site Tyr" evidence="6">
    <location>
        <position position="74"/>
    </location>
</feature>
<evidence type="ECO:0000256" key="3">
    <source>
        <dbReference type="ARBA" id="ARBA00023002"/>
    </source>
</evidence>
<evidence type="ECO:0000256" key="4">
    <source>
        <dbReference type="PIRSR" id="PIRSR000097-1"/>
    </source>
</evidence>
<evidence type="ECO:0000313" key="8">
    <source>
        <dbReference type="EMBL" id="KAF2175255.1"/>
    </source>
</evidence>
<proteinExistence type="inferred from homology"/>
<dbReference type="Gene3D" id="3.20.20.100">
    <property type="entry name" value="NADP-dependent oxidoreductase domain"/>
    <property type="match status" value="1"/>
</dbReference>
<evidence type="ECO:0000259" key="7">
    <source>
        <dbReference type="Pfam" id="PF00248"/>
    </source>
</evidence>
<dbReference type="InterPro" id="IPR020471">
    <property type="entry name" value="AKR"/>
</dbReference>
<keyword evidence="2" id="KW-0521">NADP</keyword>
<protein>
    <submittedName>
        <fullName evidence="8">Aldo/keto reductase</fullName>
    </submittedName>
</protein>
<dbReference type="PIRSF" id="PIRSF000097">
    <property type="entry name" value="AKR"/>
    <property type="match status" value="1"/>
</dbReference>
<gene>
    <name evidence="8" type="ORF">K469DRAFT_611306</name>
</gene>
<feature type="active site" description="Proton donor" evidence="4">
    <location>
        <position position="46"/>
    </location>
</feature>
<name>A0A6A6D864_9PEZI</name>
<keyword evidence="3" id="KW-0560">Oxidoreductase</keyword>
<dbReference type="InterPro" id="IPR023210">
    <property type="entry name" value="NADP_OxRdtase_dom"/>
</dbReference>
<feature type="domain" description="NADP-dependent oxidoreductase" evidence="7">
    <location>
        <begin position="9"/>
        <end position="290"/>
    </location>
</feature>
<reference evidence="8" key="1">
    <citation type="journal article" date="2020" name="Stud. Mycol.">
        <title>101 Dothideomycetes genomes: a test case for predicting lifestyles and emergence of pathogens.</title>
        <authorList>
            <person name="Haridas S."/>
            <person name="Albert R."/>
            <person name="Binder M."/>
            <person name="Bloem J."/>
            <person name="Labutti K."/>
            <person name="Salamov A."/>
            <person name="Andreopoulos B."/>
            <person name="Baker S."/>
            <person name="Barry K."/>
            <person name="Bills G."/>
            <person name="Bluhm B."/>
            <person name="Cannon C."/>
            <person name="Castanera R."/>
            <person name="Culley D."/>
            <person name="Daum C."/>
            <person name="Ezra D."/>
            <person name="Gonzalez J."/>
            <person name="Henrissat B."/>
            <person name="Kuo A."/>
            <person name="Liang C."/>
            <person name="Lipzen A."/>
            <person name="Lutzoni F."/>
            <person name="Magnuson J."/>
            <person name="Mondo S."/>
            <person name="Nolan M."/>
            <person name="Ohm R."/>
            <person name="Pangilinan J."/>
            <person name="Park H.-J."/>
            <person name="Ramirez L."/>
            <person name="Alfaro M."/>
            <person name="Sun H."/>
            <person name="Tritt A."/>
            <person name="Yoshinaga Y."/>
            <person name="Zwiers L.-H."/>
            <person name="Turgeon B."/>
            <person name="Goodwin S."/>
            <person name="Spatafora J."/>
            <person name="Crous P."/>
            <person name="Grigoriev I."/>
        </authorList>
    </citation>
    <scope>NUCLEOTIDE SEQUENCE</scope>
    <source>
        <strain evidence="8">CBS 207.26</strain>
    </source>
</reference>
<evidence type="ECO:0000256" key="1">
    <source>
        <dbReference type="ARBA" id="ARBA00007905"/>
    </source>
</evidence>
<dbReference type="PANTHER" id="PTHR43827">
    <property type="entry name" value="2,5-DIKETO-D-GLUCONIC ACID REDUCTASE"/>
    <property type="match status" value="1"/>
</dbReference>